<dbReference type="Pfam" id="PF00001">
    <property type="entry name" value="7tm_1"/>
    <property type="match status" value="1"/>
</dbReference>
<evidence type="ECO:0000256" key="5">
    <source>
        <dbReference type="ARBA" id="ARBA00023040"/>
    </source>
</evidence>
<dbReference type="SUPFAM" id="SSF81321">
    <property type="entry name" value="Family A G protein-coupled receptor-like"/>
    <property type="match status" value="2"/>
</dbReference>
<evidence type="ECO:0000256" key="1">
    <source>
        <dbReference type="ARBA" id="ARBA00004651"/>
    </source>
</evidence>
<evidence type="ECO:0000256" key="4">
    <source>
        <dbReference type="ARBA" id="ARBA00022989"/>
    </source>
</evidence>
<dbReference type="PANTHER" id="PTHR24241:SF133">
    <property type="entry name" value="OXYTOCIN RECEPTOR"/>
    <property type="match status" value="1"/>
</dbReference>
<dbReference type="PROSITE" id="PS00237">
    <property type="entry name" value="G_PROTEIN_RECEP_F1_1"/>
    <property type="match status" value="1"/>
</dbReference>
<name>A0A9Q0D3A7_9TELE</name>
<reference evidence="11" key="1">
    <citation type="submission" date="2022-07" db="EMBL/GenBank/DDBJ databases">
        <title>Chromosome-level genome of Muraenolepis orangiensis.</title>
        <authorList>
            <person name="Kim J."/>
        </authorList>
    </citation>
    <scope>NUCLEOTIDE SEQUENCE</scope>
    <source>
        <strain evidence="11">KU_S4_2022</strain>
        <tissue evidence="11">Muscle</tissue>
    </source>
</reference>
<evidence type="ECO:0000256" key="7">
    <source>
        <dbReference type="ARBA" id="ARBA00023170"/>
    </source>
</evidence>
<dbReference type="InterPro" id="IPR001817">
    <property type="entry name" value="Vasoprsn_rcpt"/>
</dbReference>
<dbReference type="InterPro" id="IPR000276">
    <property type="entry name" value="GPCR_Rhodpsn"/>
</dbReference>
<dbReference type="AlphaFoldDB" id="A0A9Q0D3A7"/>
<evidence type="ECO:0000256" key="6">
    <source>
        <dbReference type="ARBA" id="ARBA00023136"/>
    </source>
</evidence>
<dbReference type="PRINTS" id="PR00237">
    <property type="entry name" value="GPCRRHODOPSN"/>
</dbReference>
<comment type="caution">
    <text evidence="10">Lacks conserved residue(s) required for the propagation of feature annotation.</text>
</comment>
<evidence type="ECO:0000256" key="2">
    <source>
        <dbReference type="ARBA" id="ARBA00022475"/>
    </source>
</evidence>
<keyword evidence="8 10" id="KW-0325">Glycoprotein</keyword>
<evidence type="ECO:0000313" key="11">
    <source>
        <dbReference type="EMBL" id="KAJ3580747.1"/>
    </source>
</evidence>
<keyword evidence="12" id="KW-1185">Reference proteome</keyword>
<feature type="transmembrane region" description="Helical" evidence="10">
    <location>
        <begin position="28"/>
        <end position="49"/>
    </location>
</feature>
<organism evidence="11 12">
    <name type="scientific">Muraenolepis orangiensis</name>
    <name type="common">Patagonian moray cod</name>
    <dbReference type="NCBI Taxonomy" id="630683"/>
    <lineage>
        <taxon>Eukaryota</taxon>
        <taxon>Metazoa</taxon>
        <taxon>Chordata</taxon>
        <taxon>Craniata</taxon>
        <taxon>Vertebrata</taxon>
        <taxon>Euteleostomi</taxon>
        <taxon>Actinopterygii</taxon>
        <taxon>Neopterygii</taxon>
        <taxon>Teleostei</taxon>
        <taxon>Neoteleostei</taxon>
        <taxon>Acanthomorphata</taxon>
        <taxon>Zeiogadaria</taxon>
        <taxon>Gadariae</taxon>
        <taxon>Gadiformes</taxon>
        <taxon>Muraenolepidoidei</taxon>
        <taxon>Muraenolepididae</taxon>
        <taxon>Muraenolepis</taxon>
    </lineage>
</organism>
<accession>A0A9Q0D3A7</accession>
<keyword evidence="3 10" id="KW-0812">Transmembrane</keyword>
<keyword evidence="4 10" id="KW-1133">Transmembrane helix</keyword>
<evidence type="ECO:0000256" key="8">
    <source>
        <dbReference type="ARBA" id="ARBA00023180"/>
    </source>
</evidence>
<evidence type="ECO:0000256" key="9">
    <source>
        <dbReference type="ARBA" id="ARBA00023224"/>
    </source>
</evidence>
<feature type="transmembrane region" description="Helical" evidence="10">
    <location>
        <begin position="241"/>
        <end position="263"/>
    </location>
</feature>
<comment type="caution">
    <text evidence="11">The sequence shown here is derived from an EMBL/GenBank/DDBJ whole genome shotgun (WGS) entry which is preliminary data.</text>
</comment>
<sequence length="287" mass="31706">MSWFSLNMTNISVGADGGPPGDQPRNELLARVEITLLTAIFISAGILNVGLMTRRLCRMRVFVFNLCVADLVVTFFQVCSQLAWVCRAGKYLQVVGMFASAYMVVVMTVDRHQAVCRPMVTFQRRRARWNVPICVARLPPRGSAPGFHLLPGRGLLRGVRLLGALRHAVGAAGLRHLDHAGVLMCQVRICRAVRLNFHMETCQSADRSTTTTTASTVHSEALRSRARGVGGLSKATLKMTVVIVVAYVLCFAPFFTVQLWAAWDSEAPTESEESYLVCCVEIRMEMD</sequence>
<evidence type="ECO:0000256" key="10">
    <source>
        <dbReference type="RuleBase" id="RU046427"/>
    </source>
</evidence>
<proteinExistence type="inferred from homology"/>
<dbReference type="Gene3D" id="1.20.1070.10">
    <property type="entry name" value="Rhodopsin 7-helix transmembrane proteins"/>
    <property type="match status" value="2"/>
</dbReference>
<dbReference type="Proteomes" id="UP001148018">
    <property type="component" value="Unassembled WGS sequence"/>
</dbReference>
<dbReference type="GO" id="GO:0005886">
    <property type="term" value="C:plasma membrane"/>
    <property type="evidence" value="ECO:0007669"/>
    <property type="project" value="UniProtKB-SubCell"/>
</dbReference>
<dbReference type="GO" id="GO:0042277">
    <property type="term" value="F:peptide binding"/>
    <property type="evidence" value="ECO:0007669"/>
    <property type="project" value="TreeGrafter"/>
</dbReference>
<evidence type="ECO:0000313" key="12">
    <source>
        <dbReference type="Proteomes" id="UP001148018"/>
    </source>
</evidence>
<keyword evidence="2" id="KW-1003">Cell membrane</keyword>
<dbReference type="GO" id="GO:0005000">
    <property type="term" value="F:vasopressin receptor activity"/>
    <property type="evidence" value="ECO:0007669"/>
    <property type="project" value="InterPro"/>
</dbReference>
<keyword evidence="9 10" id="KW-0807">Transducer</keyword>
<comment type="similarity">
    <text evidence="10">Belongs to the G-protein coupled receptor 1 family. Vasopressin/oxytocin receptor subfamily.</text>
</comment>
<dbReference type="EMBL" id="JANIIK010006617">
    <property type="protein sequence ID" value="KAJ3580747.1"/>
    <property type="molecule type" value="Genomic_DNA"/>
</dbReference>
<comment type="subcellular location">
    <subcellularLocation>
        <location evidence="1 10">Cell membrane</location>
        <topology evidence="1 10">Multi-pass membrane protein</topology>
    </subcellularLocation>
</comment>
<evidence type="ECO:0000256" key="3">
    <source>
        <dbReference type="ARBA" id="ARBA00022692"/>
    </source>
</evidence>
<dbReference type="PANTHER" id="PTHR24241">
    <property type="entry name" value="NEUROPEPTIDE RECEPTOR-RELATED G-PROTEIN COUPLED RECEPTOR"/>
    <property type="match status" value="1"/>
</dbReference>
<keyword evidence="5 10" id="KW-0297">G-protein coupled receptor</keyword>
<feature type="transmembrane region" description="Helical" evidence="10">
    <location>
        <begin position="91"/>
        <end position="109"/>
    </location>
</feature>
<dbReference type="OrthoDB" id="5987909at2759"/>
<protein>
    <recommendedName>
        <fullName evidence="13">Vasopressin V2 receptor</fullName>
    </recommendedName>
</protein>
<evidence type="ECO:0008006" key="13">
    <source>
        <dbReference type="Google" id="ProtNLM"/>
    </source>
</evidence>
<keyword evidence="7 10" id="KW-0675">Receptor</keyword>
<dbReference type="GO" id="GO:0045907">
    <property type="term" value="P:positive regulation of vasoconstriction"/>
    <property type="evidence" value="ECO:0007669"/>
    <property type="project" value="TreeGrafter"/>
</dbReference>
<dbReference type="GO" id="GO:0001992">
    <property type="term" value="P:regulation of systemic arterial blood pressure by vasopressin"/>
    <property type="evidence" value="ECO:0007669"/>
    <property type="project" value="TreeGrafter"/>
</dbReference>
<dbReference type="GO" id="GO:0032870">
    <property type="term" value="P:cellular response to hormone stimulus"/>
    <property type="evidence" value="ECO:0007669"/>
    <property type="project" value="TreeGrafter"/>
</dbReference>
<gene>
    <name evidence="11" type="ORF">NHX12_026809</name>
</gene>
<keyword evidence="6 10" id="KW-0472">Membrane</keyword>
<feature type="transmembrane region" description="Helical" evidence="10">
    <location>
        <begin position="61"/>
        <end position="85"/>
    </location>
</feature>
<dbReference type="PRINTS" id="PR00896">
    <property type="entry name" value="VASOPRESSINR"/>
</dbReference>